<name>A0A2S2DSY2_9BACT</name>
<dbReference type="GO" id="GO:0005886">
    <property type="term" value="C:plasma membrane"/>
    <property type="evidence" value="ECO:0007669"/>
    <property type="project" value="UniProtKB-SubCell"/>
</dbReference>
<keyword evidence="1 10" id="KW-1003">Cell membrane</keyword>
<keyword evidence="6 10" id="KW-0443">Lipid metabolism</keyword>
<feature type="transmembrane region" description="Helical" evidence="10">
    <location>
        <begin position="119"/>
        <end position="143"/>
    </location>
</feature>
<dbReference type="Proteomes" id="UP000245468">
    <property type="component" value="Chromosome"/>
</dbReference>
<keyword evidence="8 10" id="KW-0594">Phospholipid biosynthesis</keyword>
<keyword evidence="5 10" id="KW-1133">Transmembrane helix</keyword>
<feature type="transmembrane region" description="Helical" evidence="10">
    <location>
        <begin position="174"/>
        <end position="190"/>
    </location>
</feature>
<gene>
    <name evidence="10 11" type="primary">plsY</name>
    <name evidence="11" type="ORF">HME7025_00632</name>
</gene>
<comment type="catalytic activity">
    <reaction evidence="10">
        <text>an acyl phosphate + sn-glycerol 3-phosphate = a 1-acyl-sn-glycero-3-phosphate + phosphate</text>
        <dbReference type="Rhea" id="RHEA:34075"/>
        <dbReference type="ChEBI" id="CHEBI:43474"/>
        <dbReference type="ChEBI" id="CHEBI:57597"/>
        <dbReference type="ChEBI" id="CHEBI:57970"/>
        <dbReference type="ChEBI" id="CHEBI:59918"/>
        <dbReference type="EC" id="2.3.1.275"/>
    </reaction>
</comment>
<dbReference type="RefSeq" id="WP_109324947.1">
    <property type="nucleotide sequence ID" value="NZ_CP029346.1"/>
</dbReference>
<dbReference type="EMBL" id="CP029346">
    <property type="protein sequence ID" value="AWL08504.1"/>
    <property type="molecule type" value="Genomic_DNA"/>
</dbReference>
<protein>
    <recommendedName>
        <fullName evidence="10">Glycerol-3-phosphate acyltransferase</fullName>
    </recommendedName>
    <alternativeName>
        <fullName evidence="10">Acyl-PO4 G3P acyltransferase</fullName>
    </alternativeName>
    <alternativeName>
        <fullName evidence="10">Acyl-phosphate--glycerol-3-phosphate acyltransferase</fullName>
    </alternativeName>
    <alternativeName>
        <fullName evidence="10">G3P acyltransferase</fullName>
        <shortName evidence="10">GPAT</shortName>
        <ecNumber evidence="10">2.3.1.275</ecNumber>
    </alternativeName>
    <alternativeName>
        <fullName evidence="10">Lysophosphatidic acid synthase</fullName>
        <shortName evidence="10">LPA synthase</shortName>
    </alternativeName>
</protein>
<comment type="function">
    <text evidence="10">Catalyzes the transfer of an acyl group from acyl-phosphate (acyl-PO(4)) to glycerol-3-phosphate (G3P) to form lysophosphatidic acid (LPA). This enzyme utilizes acyl-phosphate as fatty acyl donor, but not acyl-CoA or acyl-ACP.</text>
</comment>
<dbReference type="GO" id="GO:0008654">
    <property type="term" value="P:phospholipid biosynthetic process"/>
    <property type="evidence" value="ECO:0007669"/>
    <property type="project" value="UniProtKB-UniRule"/>
</dbReference>
<keyword evidence="11" id="KW-0012">Acyltransferase</keyword>
<evidence type="ECO:0000256" key="1">
    <source>
        <dbReference type="ARBA" id="ARBA00022475"/>
    </source>
</evidence>
<evidence type="ECO:0000256" key="2">
    <source>
        <dbReference type="ARBA" id="ARBA00022516"/>
    </source>
</evidence>
<evidence type="ECO:0000256" key="5">
    <source>
        <dbReference type="ARBA" id="ARBA00022989"/>
    </source>
</evidence>
<evidence type="ECO:0000313" key="11">
    <source>
        <dbReference type="EMBL" id="AWL08504.1"/>
    </source>
</evidence>
<keyword evidence="2 10" id="KW-0444">Lipid biosynthesis</keyword>
<dbReference type="GO" id="GO:0043772">
    <property type="term" value="F:acyl-phosphate glycerol-3-phosphate acyltransferase activity"/>
    <property type="evidence" value="ECO:0007669"/>
    <property type="project" value="UniProtKB-UniRule"/>
</dbReference>
<dbReference type="PANTHER" id="PTHR30309:SF0">
    <property type="entry name" value="GLYCEROL-3-PHOSPHATE ACYLTRANSFERASE-RELATED"/>
    <property type="match status" value="1"/>
</dbReference>
<organism evidence="11 12">
    <name type="scientific">Aquirufa nivalisilvae</name>
    <dbReference type="NCBI Taxonomy" id="2516557"/>
    <lineage>
        <taxon>Bacteria</taxon>
        <taxon>Pseudomonadati</taxon>
        <taxon>Bacteroidota</taxon>
        <taxon>Cytophagia</taxon>
        <taxon>Cytophagales</taxon>
        <taxon>Flectobacillaceae</taxon>
        <taxon>Aquirufa</taxon>
    </lineage>
</organism>
<keyword evidence="9 10" id="KW-1208">Phospholipid metabolism</keyword>
<evidence type="ECO:0000256" key="7">
    <source>
        <dbReference type="ARBA" id="ARBA00023136"/>
    </source>
</evidence>
<evidence type="ECO:0000256" key="3">
    <source>
        <dbReference type="ARBA" id="ARBA00022679"/>
    </source>
</evidence>
<dbReference type="AlphaFoldDB" id="A0A2S2DSY2"/>
<dbReference type="KEGG" id="psez:HME7025_00632"/>
<dbReference type="OrthoDB" id="9777124at2"/>
<sequence length="214" mass="23655">MILILIGLCLLSYILGSIPTAIWYGEAYHGVDIRTLGSGNAGATNTFRVLGKKAGSIVLFVDAFKGFLATSLSTFLFYLHLIDWQTCVSLKIVFGFLAVLGHLLPVFCDFKGGKGVATLMGMVLALHPEAALVSIAVFLLVFYLSNFVSLGSMVASLMFPFLMVFKVFGDEFPILIYFGFIVAFLVIFMHRKNISRILQGTENRMYLIPRKKQS</sequence>
<keyword evidence="12" id="KW-1185">Reference proteome</keyword>
<dbReference type="PANTHER" id="PTHR30309">
    <property type="entry name" value="INNER MEMBRANE PROTEIN YGIH"/>
    <property type="match status" value="1"/>
</dbReference>
<evidence type="ECO:0000256" key="9">
    <source>
        <dbReference type="ARBA" id="ARBA00023264"/>
    </source>
</evidence>
<dbReference type="InterPro" id="IPR003811">
    <property type="entry name" value="G3P_acylTferase_PlsY"/>
</dbReference>
<dbReference type="Pfam" id="PF02660">
    <property type="entry name" value="G3P_acyltransf"/>
    <property type="match status" value="1"/>
</dbReference>
<reference evidence="11" key="1">
    <citation type="journal article" date="2019" name="Int. J. Syst. Evol. Microbiol.">
        <title>Allopseudarcicella aquatilis gen. nov., sp. nov., isolated from freshwater.</title>
        <authorList>
            <person name="Kim H."/>
            <person name="Kang H."/>
            <person name="Joh K."/>
        </authorList>
    </citation>
    <scope>NUCLEOTIDE SEQUENCE</scope>
    <source>
        <strain evidence="11">HME7025</strain>
    </source>
</reference>
<dbReference type="HAMAP" id="MF_01043">
    <property type="entry name" value="PlsY"/>
    <property type="match status" value="1"/>
</dbReference>
<comment type="subcellular location">
    <subcellularLocation>
        <location evidence="10">Cell membrane</location>
        <topology evidence="10">Multi-pass membrane protein</topology>
    </subcellularLocation>
</comment>
<dbReference type="SMART" id="SM01207">
    <property type="entry name" value="G3P_acyltransf"/>
    <property type="match status" value="1"/>
</dbReference>
<keyword evidence="4 10" id="KW-0812">Transmembrane</keyword>
<dbReference type="EC" id="2.3.1.275" evidence="10"/>
<feature type="transmembrane region" description="Helical" evidence="10">
    <location>
        <begin position="150"/>
        <end position="168"/>
    </location>
</feature>
<keyword evidence="7 10" id="KW-0472">Membrane</keyword>
<comment type="pathway">
    <text evidence="10">Lipid metabolism; phospholipid metabolism.</text>
</comment>
<evidence type="ECO:0000313" key="12">
    <source>
        <dbReference type="Proteomes" id="UP000245468"/>
    </source>
</evidence>
<evidence type="ECO:0000256" key="10">
    <source>
        <dbReference type="HAMAP-Rule" id="MF_01043"/>
    </source>
</evidence>
<feature type="transmembrane region" description="Helical" evidence="10">
    <location>
        <begin position="57"/>
        <end position="81"/>
    </location>
</feature>
<accession>A0A2S2DSY2</accession>
<comment type="subunit">
    <text evidence="10">Probably interacts with PlsX.</text>
</comment>
<dbReference type="UniPathway" id="UPA00085"/>
<feature type="transmembrane region" description="Helical" evidence="10">
    <location>
        <begin position="88"/>
        <end position="107"/>
    </location>
</feature>
<dbReference type="NCBIfam" id="TIGR00023">
    <property type="entry name" value="glycerol-3-phosphate 1-O-acyltransferase PlsY"/>
    <property type="match status" value="1"/>
</dbReference>
<evidence type="ECO:0000256" key="8">
    <source>
        <dbReference type="ARBA" id="ARBA00023209"/>
    </source>
</evidence>
<comment type="similarity">
    <text evidence="10">Belongs to the PlsY family.</text>
</comment>
<proteinExistence type="inferred from homology"/>
<evidence type="ECO:0000256" key="4">
    <source>
        <dbReference type="ARBA" id="ARBA00022692"/>
    </source>
</evidence>
<evidence type="ECO:0000256" key="6">
    <source>
        <dbReference type="ARBA" id="ARBA00023098"/>
    </source>
</evidence>
<keyword evidence="3 10" id="KW-0808">Transferase</keyword>